<evidence type="ECO:0000256" key="2">
    <source>
        <dbReference type="ARBA" id="ARBA00004651"/>
    </source>
</evidence>
<evidence type="ECO:0000256" key="9">
    <source>
        <dbReference type="ARBA" id="ARBA00022840"/>
    </source>
</evidence>
<dbReference type="PROSITE" id="PS50885">
    <property type="entry name" value="HAMP"/>
    <property type="match status" value="1"/>
</dbReference>
<dbReference type="Gene3D" id="3.30.565.10">
    <property type="entry name" value="Histidine kinase-like ATPase, C-terminal domain"/>
    <property type="match status" value="1"/>
</dbReference>
<comment type="catalytic activity">
    <reaction evidence="1">
        <text>ATP + protein L-histidine = ADP + protein N-phospho-L-histidine.</text>
        <dbReference type="EC" id="2.7.13.3"/>
    </reaction>
</comment>
<dbReference type="Pfam" id="PF02518">
    <property type="entry name" value="HATPase_c"/>
    <property type="match status" value="1"/>
</dbReference>
<dbReference type="EC" id="2.7.13.3" evidence="3"/>
<keyword evidence="8 15" id="KW-0418">Kinase</keyword>
<keyword evidence="16" id="KW-1185">Reference proteome</keyword>
<comment type="caution">
    <text evidence="15">The sequence shown here is derived from an EMBL/GenBank/DDBJ whole genome shotgun (WGS) entry which is preliminary data.</text>
</comment>
<dbReference type="Pfam" id="PF00512">
    <property type="entry name" value="HisKA"/>
    <property type="match status" value="1"/>
</dbReference>
<dbReference type="InterPro" id="IPR003594">
    <property type="entry name" value="HATPase_dom"/>
</dbReference>
<evidence type="ECO:0000256" key="10">
    <source>
        <dbReference type="ARBA" id="ARBA00023012"/>
    </source>
</evidence>
<dbReference type="Gene3D" id="1.10.287.130">
    <property type="match status" value="1"/>
</dbReference>
<dbReference type="GO" id="GO:0005886">
    <property type="term" value="C:plasma membrane"/>
    <property type="evidence" value="ECO:0007669"/>
    <property type="project" value="UniProtKB-SubCell"/>
</dbReference>
<dbReference type="PANTHER" id="PTHR43711:SF1">
    <property type="entry name" value="HISTIDINE KINASE 1"/>
    <property type="match status" value="1"/>
</dbReference>
<comment type="subcellular location">
    <subcellularLocation>
        <location evidence="2">Cell membrane</location>
        <topology evidence="2">Multi-pass membrane protein</topology>
    </subcellularLocation>
</comment>
<dbReference type="Gene3D" id="6.10.340.10">
    <property type="match status" value="1"/>
</dbReference>
<evidence type="ECO:0000256" key="5">
    <source>
        <dbReference type="ARBA" id="ARBA00022553"/>
    </source>
</evidence>
<dbReference type="SMART" id="SM00304">
    <property type="entry name" value="HAMP"/>
    <property type="match status" value="1"/>
</dbReference>
<evidence type="ECO:0000259" key="14">
    <source>
        <dbReference type="PROSITE" id="PS50885"/>
    </source>
</evidence>
<dbReference type="SMART" id="SM00388">
    <property type="entry name" value="HisKA"/>
    <property type="match status" value="1"/>
</dbReference>
<dbReference type="InterPro" id="IPR036097">
    <property type="entry name" value="HisK_dim/P_sf"/>
</dbReference>
<dbReference type="AlphaFoldDB" id="A0A841T1U0"/>
<keyword evidence="12" id="KW-0812">Transmembrane</keyword>
<keyword evidence="6" id="KW-0808">Transferase</keyword>
<dbReference type="PRINTS" id="PR00344">
    <property type="entry name" value="BCTRLSENSOR"/>
</dbReference>
<organism evidence="15 16">
    <name type="scientific">Cohnella thailandensis</name>
    <dbReference type="NCBI Taxonomy" id="557557"/>
    <lineage>
        <taxon>Bacteria</taxon>
        <taxon>Bacillati</taxon>
        <taxon>Bacillota</taxon>
        <taxon>Bacilli</taxon>
        <taxon>Bacillales</taxon>
        <taxon>Paenibacillaceae</taxon>
        <taxon>Cohnella</taxon>
    </lineage>
</organism>
<dbReference type="CDD" id="cd16922">
    <property type="entry name" value="HATPase_EvgS-ArcB-TorS-like"/>
    <property type="match status" value="1"/>
</dbReference>
<dbReference type="Proteomes" id="UP000535838">
    <property type="component" value="Unassembled WGS sequence"/>
</dbReference>
<proteinExistence type="predicted"/>
<evidence type="ECO:0000256" key="6">
    <source>
        <dbReference type="ARBA" id="ARBA00022679"/>
    </source>
</evidence>
<protein>
    <recommendedName>
        <fullName evidence="3">histidine kinase</fullName>
        <ecNumber evidence="3">2.7.13.3</ecNumber>
    </recommendedName>
</protein>
<dbReference type="FunFam" id="1.10.287.130:FF:000001">
    <property type="entry name" value="Two-component sensor histidine kinase"/>
    <property type="match status" value="1"/>
</dbReference>
<evidence type="ECO:0000313" key="15">
    <source>
        <dbReference type="EMBL" id="MBB6637019.1"/>
    </source>
</evidence>
<keyword evidence="7" id="KW-0547">Nucleotide-binding</keyword>
<evidence type="ECO:0000256" key="4">
    <source>
        <dbReference type="ARBA" id="ARBA00022475"/>
    </source>
</evidence>
<dbReference type="PROSITE" id="PS50109">
    <property type="entry name" value="HIS_KIN"/>
    <property type="match status" value="1"/>
</dbReference>
<dbReference type="InterPro" id="IPR050736">
    <property type="entry name" value="Sensor_HK_Regulatory"/>
</dbReference>
<dbReference type="InterPro" id="IPR004358">
    <property type="entry name" value="Sig_transdc_His_kin-like_C"/>
</dbReference>
<dbReference type="InterPro" id="IPR005467">
    <property type="entry name" value="His_kinase_dom"/>
</dbReference>
<dbReference type="SUPFAM" id="SSF47384">
    <property type="entry name" value="Homodimeric domain of signal transducing histidine kinase"/>
    <property type="match status" value="1"/>
</dbReference>
<keyword evidence="9" id="KW-0067">ATP-binding</keyword>
<evidence type="ECO:0000256" key="3">
    <source>
        <dbReference type="ARBA" id="ARBA00012438"/>
    </source>
</evidence>
<keyword evidence="12" id="KW-1133">Transmembrane helix</keyword>
<dbReference type="InterPro" id="IPR003660">
    <property type="entry name" value="HAMP_dom"/>
</dbReference>
<keyword evidence="11 12" id="KW-0472">Membrane</keyword>
<feature type="domain" description="Histidine kinase" evidence="13">
    <location>
        <begin position="114"/>
        <end position="329"/>
    </location>
</feature>
<dbReference type="EMBL" id="JACJVQ010000019">
    <property type="protein sequence ID" value="MBB6637019.1"/>
    <property type="molecule type" value="Genomic_DNA"/>
</dbReference>
<feature type="domain" description="HAMP" evidence="14">
    <location>
        <begin position="52"/>
        <end position="106"/>
    </location>
</feature>
<evidence type="ECO:0000256" key="7">
    <source>
        <dbReference type="ARBA" id="ARBA00022741"/>
    </source>
</evidence>
<name>A0A841T1U0_9BACL</name>
<dbReference type="GO" id="GO:0000155">
    <property type="term" value="F:phosphorelay sensor kinase activity"/>
    <property type="evidence" value="ECO:0007669"/>
    <property type="project" value="InterPro"/>
</dbReference>
<sequence>MAAHFLTRLLDQYWAYGRIHTTVREYVAIVISLFLFGFAMKLVSLIFRPGRRRVINVFTMMIDAMQRMSKGDFNVNLEADPRYAGQFSVLIRNLNRMANELGQLEQMRQEFISNVSHEIQSPLTAIKGFAQALQGNDLTPEQRQHYLEIIETESDRLSRLSDNLLKLTSLESQHHPYQPHSYRLDRQLRQLVLSCEPLWEAKQLELDVQLKELVVNADEELLNQVWSNLLHNSIKFTPASGQLTIKLEQEDNQAVASFADTGIGIDEHNLPHLFERFFKVDRSRNRSAGGSGLGLSIVKKIVEMHEGTVSVTSKPGVGTTFVVRLPLQQQPPSESST</sequence>
<gene>
    <name evidence="15" type="ORF">H7B67_23060</name>
</gene>
<dbReference type="GO" id="GO:0005524">
    <property type="term" value="F:ATP binding"/>
    <property type="evidence" value="ECO:0007669"/>
    <property type="project" value="UniProtKB-KW"/>
</dbReference>
<evidence type="ECO:0000256" key="1">
    <source>
        <dbReference type="ARBA" id="ARBA00000085"/>
    </source>
</evidence>
<reference evidence="15 16" key="1">
    <citation type="submission" date="2020-08" db="EMBL/GenBank/DDBJ databases">
        <title>Cohnella phylogeny.</title>
        <authorList>
            <person name="Dunlap C."/>
        </authorList>
    </citation>
    <scope>NUCLEOTIDE SEQUENCE [LARGE SCALE GENOMIC DNA]</scope>
    <source>
        <strain evidence="15 16">DSM 25241</strain>
    </source>
</reference>
<dbReference type="CDD" id="cd00082">
    <property type="entry name" value="HisKA"/>
    <property type="match status" value="1"/>
</dbReference>
<keyword evidence="4" id="KW-1003">Cell membrane</keyword>
<dbReference type="SMART" id="SM00387">
    <property type="entry name" value="HATPase_c"/>
    <property type="match status" value="1"/>
</dbReference>
<evidence type="ECO:0000256" key="11">
    <source>
        <dbReference type="ARBA" id="ARBA00023136"/>
    </source>
</evidence>
<evidence type="ECO:0000313" key="16">
    <source>
        <dbReference type="Proteomes" id="UP000535838"/>
    </source>
</evidence>
<dbReference type="PANTHER" id="PTHR43711">
    <property type="entry name" value="TWO-COMPONENT HISTIDINE KINASE"/>
    <property type="match status" value="1"/>
</dbReference>
<feature type="transmembrane region" description="Helical" evidence="12">
    <location>
        <begin position="26"/>
        <end position="47"/>
    </location>
</feature>
<dbReference type="FunFam" id="3.30.565.10:FF:000006">
    <property type="entry name" value="Sensor histidine kinase WalK"/>
    <property type="match status" value="1"/>
</dbReference>
<dbReference type="InterPro" id="IPR036890">
    <property type="entry name" value="HATPase_C_sf"/>
</dbReference>
<dbReference type="InterPro" id="IPR003661">
    <property type="entry name" value="HisK_dim/P_dom"/>
</dbReference>
<evidence type="ECO:0000256" key="12">
    <source>
        <dbReference type="SAM" id="Phobius"/>
    </source>
</evidence>
<dbReference type="SUPFAM" id="SSF55874">
    <property type="entry name" value="ATPase domain of HSP90 chaperone/DNA topoisomerase II/histidine kinase"/>
    <property type="match status" value="1"/>
</dbReference>
<evidence type="ECO:0000256" key="8">
    <source>
        <dbReference type="ARBA" id="ARBA00022777"/>
    </source>
</evidence>
<keyword evidence="5" id="KW-0597">Phosphoprotein</keyword>
<evidence type="ECO:0000259" key="13">
    <source>
        <dbReference type="PROSITE" id="PS50109"/>
    </source>
</evidence>
<accession>A0A841T1U0</accession>
<keyword evidence="10" id="KW-0902">Two-component regulatory system</keyword>